<dbReference type="PANTHER" id="PTHR30075:SF2">
    <property type="entry name" value="GLYCINE--TRNA LIGASE, CHLOROPLASTIC_MITOCHONDRIAL 2"/>
    <property type="match status" value="1"/>
</dbReference>
<evidence type="ECO:0000256" key="7">
    <source>
        <dbReference type="ARBA" id="ARBA00022917"/>
    </source>
</evidence>
<dbReference type="Pfam" id="PF05746">
    <property type="entry name" value="DALR_1"/>
    <property type="match status" value="1"/>
</dbReference>
<evidence type="ECO:0000313" key="13">
    <source>
        <dbReference type="Proteomes" id="UP000605427"/>
    </source>
</evidence>
<comment type="catalytic activity">
    <reaction evidence="9 10">
        <text>tRNA(Gly) + glycine + ATP = glycyl-tRNA(Gly) + AMP + diphosphate</text>
        <dbReference type="Rhea" id="RHEA:16013"/>
        <dbReference type="Rhea" id="RHEA-COMP:9664"/>
        <dbReference type="Rhea" id="RHEA-COMP:9683"/>
        <dbReference type="ChEBI" id="CHEBI:30616"/>
        <dbReference type="ChEBI" id="CHEBI:33019"/>
        <dbReference type="ChEBI" id="CHEBI:57305"/>
        <dbReference type="ChEBI" id="CHEBI:78442"/>
        <dbReference type="ChEBI" id="CHEBI:78522"/>
        <dbReference type="ChEBI" id="CHEBI:456215"/>
        <dbReference type="EC" id="6.1.1.14"/>
    </reaction>
</comment>
<accession>A0ABQ1ZQY4</accession>
<evidence type="ECO:0000256" key="8">
    <source>
        <dbReference type="ARBA" id="ARBA00023146"/>
    </source>
</evidence>
<name>A0ABQ1ZQY4_9BACL</name>
<evidence type="ECO:0000256" key="10">
    <source>
        <dbReference type="HAMAP-Rule" id="MF_00255"/>
    </source>
</evidence>
<dbReference type="Pfam" id="PF02092">
    <property type="entry name" value="tRNA_synt_2f"/>
    <property type="match status" value="1"/>
</dbReference>
<keyword evidence="8 10" id="KW-0030">Aminoacyl-tRNA synthetase</keyword>
<comment type="caution">
    <text evidence="12">The sequence shown here is derived from an EMBL/GenBank/DDBJ whole genome shotgun (WGS) entry which is preliminary data.</text>
</comment>
<dbReference type="PANTHER" id="PTHR30075">
    <property type="entry name" value="GLYCYL-TRNA SYNTHETASE"/>
    <property type="match status" value="1"/>
</dbReference>
<dbReference type="Proteomes" id="UP000605427">
    <property type="component" value="Unassembled WGS sequence"/>
</dbReference>
<evidence type="ECO:0000256" key="6">
    <source>
        <dbReference type="ARBA" id="ARBA00022840"/>
    </source>
</evidence>
<comment type="subcellular location">
    <subcellularLocation>
        <location evidence="1 10">Cytoplasm</location>
    </subcellularLocation>
</comment>
<gene>
    <name evidence="10 12" type="primary">glyS</name>
    <name evidence="12" type="ORF">GCM10007362_14080</name>
</gene>
<dbReference type="SUPFAM" id="SSF109604">
    <property type="entry name" value="HD-domain/PDEase-like"/>
    <property type="match status" value="1"/>
</dbReference>
<keyword evidence="13" id="KW-1185">Reference proteome</keyword>
<dbReference type="EC" id="6.1.1.14" evidence="10"/>
<comment type="subunit">
    <text evidence="10">Tetramer of two alpha and two beta subunits.</text>
</comment>
<keyword evidence="5 10" id="KW-0547">Nucleotide-binding</keyword>
<keyword evidence="7 10" id="KW-0648">Protein biosynthesis</keyword>
<evidence type="ECO:0000256" key="2">
    <source>
        <dbReference type="ARBA" id="ARBA00008226"/>
    </source>
</evidence>
<keyword evidence="4 10" id="KW-0436">Ligase</keyword>
<reference evidence="13" key="1">
    <citation type="journal article" date="2019" name="Int. J. Syst. Evol. Microbiol.">
        <title>The Global Catalogue of Microorganisms (GCM) 10K type strain sequencing project: providing services to taxonomists for standard genome sequencing and annotation.</title>
        <authorList>
            <consortium name="The Broad Institute Genomics Platform"/>
            <consortium name="The Broad Institute Genome Sequencing Center for Infectious Disease"/>
            <person name="Wu L."/>
            <person name="Ma J."/>
        </authorList>
    </citation>
    <scope>NUCLEOTIDE SEQUENCE [LARGE SCALE GENOMIC DNA]</scope>
    <source>
        <strain evidence="13">CCM 8702</strain>
    </source>
</reference>
<keyword evidence="6 10" id="KW-0067">ATP-binding</keyword>
<comment type="similarity">
    <text evidence="2 10">Belongs to the class-II aminoacyl-tRNA synthetase family.</text>
</comment>
<evidence type="ECO:0000259" key="11">
    <source>
        <dbReference type="Pfam" id="PF05746"/>
    </source>
</evidence>
<organism evidence="12 13">
    <name type="scientific">Saccharibacillus endophyticus</name>
    <dbReference type="NCBI Taxonomy" id="2060666"/>
    <lineage>
        <taxon>Bacteria</taxon>
        <taxon>Bacillati</taxon>
        <taxon>Bacillota</taxon>
        <taxon>Bacilli</taxon>
        <taxon>Bacillales</taxon>
        <taxon>Paenibacillaceae</taxon>
        <taxon>Saccharibacillus</taxon>
    </lineage>
</organism>
<dbReference type="HAMAP" id="MF_00255">
    <property type="entry name" value="Gly_tRNA_synth_beta"/>
    <property type="match status" value="1"/>
</dbReference>
<dbReference type="PRINTS" id="PR01045">
    <property type="entry name" value="TRNASYNTHGB"/>
</dbReference>
<dbReference type="InterPro" id="IPR006194">
    <property type="entry name" value="Gly-tRNA-synth_heterodimer"/>
</dbReference>
<proteinExistence type="inferred from homology"/>
<dbReference type="EMBL" id="BMDD01000001">
    <property type="protein sequence ID" value="GGH74212.1"/>
    <property type="molecule type" value="Genomic_DNA"/>
</dbReference>
<evidence type="ECO:0000256" key="5">
    <source>
        <dbReference type="ARBA" id="ARBA00022741"/>
    </source>
</evidence>
<dbReference type="InterPro" id="IPR015944">
    <property type="entry name" value="Gly-tRNA-synth_bsu"/>
</dbReference>
<dbReference type="GO" id="GO:0016874">
    <property type="term" value="F:ligase activity"/>
    <property type="evidence" value="ECO:0007669"/>
    <property type="project" value="UniProtKB-KW"/>
</dbReference>
<feature type="domain" description="DALR anticodon binding" evidence="11">
    <location>
        <begin position="586"/>
        <end position="687"/>
    </location>
</feature>
<dbReference type="InterPro" id="IPR008909">
    <property type="entry name" value="DALR_anticod-bd"/>
</dbReference>
<keyword evidence="3 10" id="KW-0963">Cytoplasm</keyword>
<dbReference type="NCBIfam" id="TIGR00211">
    <property type="entry name" value="glyS"/>
    <property type="match status" value="1"/>
</dbReference>
<evidence type="ECO:0000256" key="9">
    <source>
        <dbReference type="ARBA" id="ARBA00047937"/>
    </source>
</evidence>
<evidence type="ECO:0000256" key="4">
    <source>
        <dbReference type="ARBA" id="ARBA00022598"/>
    </source>
</evidence>
<evidence type="ECO:0000256" key="1">
    <source>
        <dbReference type="ARBA" id="ARBA00004496"/>
    </source>
</evidence>
<dbReference type="RefSeq" id="WP_172247102.1">
    <property type="nucleotide sequence ID" value="NZ_BMDD01000001.1"/>
</dbReference>
<protein>
    <recommendedName>
        <fullName evidence="10">Glycine--tRNA ligase beta subunit</fullName>
        <ecNumber evidence="10">6.1.1.14</ecNumber>
    </recommendedName>
    <alternativeName>
        <fullName evidence="10">Glycyl-tRNA synthetase beta subunit</fullName>
        <shortName evidence="10">GlyRS</shortName>
    </alternativeName>
</protein>
<evidence type="ECO:0000313" key="12">
    <source>
        <dbReference type="EMBL" id="GGH74212.1"/>
    </source>
</evidence>
<dbReference type="PROSITE" id="PS50861">
    <property type="entry name" value="AA_TRNA_LIGASE_II_GLYAB"/>
    <property type="match status" value="1"/>
</dbReference>
<evidence type="ECO:0000256" key="3">
    <source>
        <dbReference type="ARBA" id="ARBA00022490"/>
    </source>
</evidence>
<sequence>MAKDLLLEIGLEEVPARFLRAAMNQLREKTEKWLDASRLSYDKVEAYATPRRLAVLARGVAEKQDDVNEEVKGPSRKIAQDANGDWSKAALGFARSQGVEASDFTFKELGGVEYIYATKSLNGQEASALLPEGLKSMISSLTFPKNMRWGTYDFRFIRPIRWMVALFGEEIVPFEITDVATNRVSRGHRFLGSETSISQASDYVEALRGQHVLVDVEEREALILKQIRDLAEQKKWNIAIKEDLLEEVLFLVETPTALFGTFEESFLNIPQEVLITSMREHQRYFPVLDAEGKLLPFFVTVRNGDAKSLDVIAKGNEKVLRARLSDAKFFYEEDQKVAIQDFLAKLESVVFHEDLGSTGDKVRRIRQTADSIASQLKLDSEASQNISRTADICKFDLVTQMVYEFPELQGVMGEDYARKAGEKEEVARAVFEHYQPRFAGESVPASIAGSVVSLADKTDAIVGFFGIGIVPTGSQDPYALRRQAAGIVQILLDHDLDLTLEQLFDLSIAVHEQAGNLKRTADEVRKVLRDFFELRVKKLLSDNLRYDVVDAVIAAGFGDIPAIVARGSALMNAVQNEEDFKTTVESFTRTSNLAAKAQEREVKPELFEDEAERELFESWKLLHGQRETWAYAEEEGAMTAAAAELTALSGLKQPITTFFDRVMVMAEDEKVRANRLALLAAVDGDLKQFADFGKLVWQ</sequence>